<sequence>MMSVQVFGLLLFLGCNDMDILPAAITFFPAVVVAPFTAASSCGYHCISMSVAVSGHPTYHCAPW</sequence>
<evidence type="ECO:0000256" key="1">
    <source>
        <dbReference type="SAM" id="SignalP"/>
    </source>
</evidence>
<feature type="chain" id="PRO_5023003149" evidence="1">
    <location>
        <begin position="19"/>
        <end position="64"/>
    </location>
</feature>
<keyword evidence="3" id="KW-1185">Reference proteome</keyword>
<evidence type="ECO:0000313" key="2">
    <source>
        <dbReference type="EMBL" id="MPC13113.1"/>
    </source>
</evidence>
<evidence type="ECO:0000313" key="3">
    <source>
        <dbReference type="Proteomes" id="UP000324222"/>
    </source>
</evidence>
<proteinExistence type="predicted"/>
<dbReference type="EMBL" id="VSRR010000258">
    <property type="protein sequence ID" value="MPC13113.1"/>
    <property type="molecule type" value="Genomic_DNA"/>
</dbReference>
<feature type="signal peptide" evidence="1">
    <location>
        <begin position="1"/>
        <end position="18"/>
    </location>
</feature>
<protein>
    <submittedName>
        <fullName evidence="2">Uncharacterized protein</fullName>
    </submittedName>
</protein>
<keyword evidence="1" id="KW-0732">Signal</keyword>
<dbReference type="Proteomes" id="UP000324222">
    <property type="component" value="Unassembled WGS sequence"/>
</dbReference>
<reference evidence="2 3" key="1">
    <citation type="submission" date="2019-05" db="EMBL/GenBank/DDBJ databases">
        <title>Another draft genome of Portunus trituberculatus and its Hox gene families provides insights of decapod evolution.</title>
        <authorList>
            <person name="Jeong J.-H."/>
            <person name="Song I."/>
            <person name="Kim S."/>
            <person name="Choi T."/>
            <person name="Kim D."/>
            <person name="Ryu S."/>
            <person name="Kim W."/>
        </authorList>
    </citation>
    <scope>NUCLEOTIDE SEQUENCE [LARGE SCALE GENOMIC DNA]</scope>
    <source>
        <tissue evidence="2">Muscle</tissue>
    </source>
</reference>
<dbReference type="AlphaFoldDB" id="A0A5B7D069"/>
<comment type="caution">
    <text evidence="2">The sequence shown here is derived from an EMBL/GenBank/DDBJ whole genome shotgun (WGS) entry which is preliminary data.</text>
</comment>
<accession>A0A5B7D069</accession>
<organism evidence="2 3">
    <name type="scientific">Portunus trituberculatus</name>
    <name type="common">Swimming crab</name>
    <name type="synonym">Neptunus trituberculatus</name>
    <dbReference type="NCBI Taxonomy" id="210409"/>
    <lineage>
        <taxon>Eukaryota</taxon>
        <taxon>Metazoa</taxon>
        <taxon>Ecdysozoa</taxon>
        <taxon>Arthropoda</taxon>
        <taxon>Crustacea</taxon>
        <taxon>Multicrustacea</taxon>
        <taxon>Malacostraca</taxon>
        <taxon>Eumalacostraca</taxon>
        <taxon>Eucarida</taxon>
        <taxon>Decapoda</taxon>
        <taxon>Pleocyemata</taxon>
        <taxon>Brachyura</taxon>
        <taxon>Eubrachyura</taxon>
        <taxon>Portunoidea</taxon>
        <taxon>Portunidae</taxon>
        <taxon>Portuninae</taxon>
        <taxon>Portunus</taxon>
    </lineage>
</organism>
<gene>
    <name evidence="2" type="ORF">E2C01_005833</name>
</gene>
<name>A0A5B7D069_PORTR</name>